<feature type="domain" description="Nudix hydrolase" evidence="2">
    <location>
        <begin position="29"/>
        <end position="177"/>
    </location>
</feature>
<comment type="caution">
    <text evidence="3">The sequence shown here is derived from an EMBL/GenBank/DDBJ whole genome shotgun (WGS) entry which is preliminary data.</text>
</comment>
<dbReference type="GO" id="GO:0004452">
    <property type="term" value="F:isopentenyl-diphosphate delta-isomerase activity"/>
    <property type="evidence" value="ECO:0007669"/>
    <property type="project" value="TreeGrafter"/>
</dbReference>
<keyword evidence="4" id="KW-1185">Reference proteome</keyword>
<dbReference type="PANTHER" id="PTHR10885">
    <property type="entry name" value="ISOPENTENYL-DIPHOSPHATE DELTA-ISOMERASE"/>
    <property type="match status" value="1"/>
</dbReference>
<dbReference type="InterPro" id="IPR015797">
    <property type="entry name" value="NUDIX_hydrolase-like_dom_sf"/>
</dbReference>
<dbReference type="PROSITE" id="PS51462">
    <property type="entry name" value="NUDIX"/>
    <property type="match status" value="1"/>
</dbReference>
<evidence type="ECO:0000256" key="1">
    <source>
        <dbReference type="ARBA" id="ARBA00022801"/>
    </source>
</evidence>
<dbReference type="GO" id="GO:0016787">
    <property type="term" value="F:hydrolase activity"/>
    <property type="evidence" value="ECO:0007669"/>
    <property type="project" value="UniProtKB-KW"/>
</dbReference>
<dbReference type="PANTHER" id="PTHR10885:SF20">
    <property type="entry name" value="NUDIX HYDROLASE DOMAIN-CONTAINING PROTEIN"/>
    <property type="match status" value="1"/>
</dbReference>
<dbReference type="EMBL" id="NGJN01000002">
    <property type="protein sequence ID" value="OZV70139.1"/>
    <property type="molecule type" value="Genomic_DNA"/>
</dbReference>
<dbReference type="CDD" id="cd04692">
    <property type="entry name" value="NUDIX_Hydrolase"/>
    <property type="match status" value="1"/>
</dbReference>
<dbReference type="Pfam" id="PF00293">
    <property type="entry name" value="NUDIX"/>
    <property type="match status" value="1"/>
</dbReference>
<evidence type="ECO:0000259" key="2">
    <source>
        <dbReference type="PROSITE" id="PS51462"/>
    </source>
</evidence>
<sequence>MDDYIDIVTQDGKTTGLIGLKSEAHAKGWYHNTIHLWLYTLDGKILLQQRSHKKSIFPLLWDVSVAGHIDAGEAIIEAALRETHEEIGLRLAAGDLKKIGVRLHESQYNGGKIKDYEFHQVFIAQLHYSLDELIPQPEEVEALKLVDITEFNKLLEHSETNNHFVASNREYYLFVIQAIKEHLDA</sequence>
<dbReference type="GO" id="GO:0005737">
    <property type="term" value="C:cytoplasm"/>
    <property type="evidence" value="ECO:0007669"/>
    <property type="project" value="TreeGrafter"/>
</dbReference>
<dbReference type="PROSITE" id="PS00893">
    <property type="entry name" value="NUDIX_BOX"/>
    <property type="match status" value="1"/>
</dbReference>
<reference evidence="3 4" key="1">
    <citation type="submission" date="2017-05" db="EMBL/GenBank/DDBJ databases">
        <title>The draft genome sequence of Idiomarina salinarum WNB302.</title>
        <authorList>
            <person name="Sun Y."/>
            <person name="Chen B."/>
            <person name="Du Z."/>
        </authorList>
    </citation>
    <scope>NUCLEOTIDE SEQUENCE [LARGE SCALE GENOMIC DNA]</scope>
    <source>
        <strain evidence="3 4">WNB302</strain>
    </source>
</reference>
<evidence type="ECO:0000313" key="3">
    <source>
        <dbReference type="EMBL" id="OZV70139.1"/>
    </source>
</evidence>
<dbReference type="GO" id="GO:0009240">
    <property type="term" value="P:isopentenyl diphosphate biosynthetic process"/>
    <property type="evidence" value="ECO:0007669"/>
    <property type="project" value="TreeGrafter"/>
</dbReference>
<organism evidence="3 4">
    <name type="scientific">Winogradskyella aurantia</name>
    <dbReference type="NCBI Taxonomy" id="1915063"/>
    <lineage>
        <taxon>Bacteria</taxon>
        <taxon>Pseudomonadati</taxon>
        <taxon>Bacteroidota</taxon>
        <taxon>Flavobacteriia</taxon>
        <taxon>Flavobacteriales</taxon>
        <taxon>Flavobacteriaceae</taxon>
        <taxon>Winogradskyella</taxon>
    </lineage>
</organism>
<dbReference type="Proteomes" id="UP000216840">
    <property type="component" value="Unassembled WGS sequence"/>
</dbReference>
<proteinExistence type="predicted"/>
<dbReference type="Gene3D" id="3.90.79.10">
    <property type="entry name" value="Nucleoside Triphosphate Pyrophosphohydrolase"/>
    <property type="match status" value="1"/>
</dbReference>
<accession>A0A265UXV7</accession>
<keyword evidence="1 3" id="KW-0378">Hydrolase</keyword>
<name>A0A265UXV7_9FLAO</name>
<gene>
    <name evidence="3" type="ORF">CA834_04260</name>
</gene>
<dbReference type="SUPFAM" id="SSF55811">
    <property type="entry name" value="Nudix"/>
    <property type="match status" value="1"/>
</dbReference>
<dbReference type="AlphaFoldDB" id="A0A265UXV7"/>
<dbReference type="InterPro" id="IPR000086">
    <property type="entry name" value="NUDIX_hydrolase_dom"/>
</dbReference>
<evidence type="ECO:0000313" key="4">
    <source>
        <dbReference type="Proteomes" id="UP000216840"/>
    </source>
</evidence>
<protein>
    <submittedName>
        <fullName evidence="3">Hydrolase</fullName>
    </submittedName>
</protein>
<dbReference type="InterPro" id="IPR020084">
    <property type="entry name" value="NUDIX_hydrolase_CS"/>
</dbReference>
<dbReference type="OrthoDB" id="9786032at2"/>